<keyword evidence="3" id="KW-1185">Reference proteome</keyword>
<gene>
    <name evidence="2" type="ORF">E7746_05140</name>
</gene>
<keyword evidence="1" id="KW-0812">Transmembrane</keyword>
<keyword evidence="1" id="KW-0472">Membrane</keyword>
<evidence type="ECO:0000313" key="3">
    <source>
        <dbReference type="Proteomes" id="UP000297031"/>
    </source>
</evidence>
<dbReference type="OrthoDB" id="1132160at2"/>
<reference evidence="2 3" key="1">
    <citation type="submission" date="2019-02" db="EMBL/GenBank/DDBJ databases">
        <title>Isolation and identification of novel species under the genus Muribaculum.</title>
        <authorList>
            <person name="Miyake S."/>
            <person name="Ding Y."/>
            <person name="Low A."/>
            <person name="Soh M."/>
            <person name="Seedorf H."/>
        </authorList>
    </citation>
    <scope>NUCLEOTIDE SEQUENCE [LARGE SCALE GENOMIC DNA]</scope>
    <source>
        <strain evidence="2 3">TLL-A4</strain>
    </source>
</reference>
<accession>A0A4P7VPS9</accession>
<feature type="transmembrane region" description="Helical" evidence="1">
    <location>
        <begin position="36"/>
        <end position="64"/>
    </location>
</feature>
<proteinExistence type="predicted"/>
<dbReference type="KEGG" id="mgod:E7746_05140"/>
<name>A0A4P7VPS9_9BACT</name>
<sequence length="169" mass="19093">MTKSIVQFSLLFVILVLAQAIVFNNICLFNVAVPFVFIYFIISLPITLSTNWVLTLSFLAGLSVDIFANTQGMNALACTLIAMSRRSILHLYFPREDELTIPEPSIRSLGMEVYVKYLFTLVLLYCTIIFLIEAFSFFNVLQLALRILCSTLLSFLLLLGLDSIMSQSR</sequence>
<evidence type="ECO:0000313" key="2">
    <source>
        <dbReference type="EMBL" id="QCD35319.1"/>
    </source>
</evidence>
<feature type="transmembrane region" description="Helical" evidence="1">
    <location>
        <begin position="117"/>
        <end position="137"/>
    </location>
</feature>
<organism evidence="2 3">
    <name type="scientific">Muribaculum gordoncarteri</name>
    <dbReference type="NCBI Taxonomy" id="2530390"/>
    <lineage>
        <taxon>Bacteria</taxon>
        <taxon>Pseudomonadati</taxon>
        <taxon>Bacteroidota</taxon>
        <taxon>Bacteroidia</taxon>
        <taxon>Bacteroidales</taxon>
        <taxon>Muribaculaceae</taxon>
        <taxon>Muribaculum</taxon>
    </lineage>
</organism>
<keyword evidence="1" id="KW-1133">Transmembrane helix</keyword>
<dbReference type="Proteomes" id="UP000297031">
    <property type="component" value="Chromosome"/>
</dbReference>
<protein>
    <submittedName>
        <fullName evidence="2">Rod shape-determining protein MreD</fullName>
    </submittedName>
</protein>
<dbReference type="AlphaFoldDB" id="A0A4P7VPS9"/>
<feature type="transmembrane region" description="Helical" evidence="1">
    <location>
        <begin position="143"/>
        <end position="161"/>
    </location>
</feature>
<dbReference type="EMBL" id="CP039393">
    <property type="protein sequence ID" value="QCD35319.1"/>
    <property type="molecule type" value="Genomic_DNA"/>
</dbReference>
<evidence type="ECO:0000256" key="1">
    <source>
        <dbReference type="SAM" id="Phobius"/>
    </source>
</evidence>